<comment type="caution">
    <text evidence="1">The sequence shown here is derived from an EMBL/GenBank/DDBJ whole genome shotgun (WGS) entry which is preliminary data.</text>
</comment>
<dbReference type="OrthoDB" id="2689033at2759"/>
<organism evidence="1 2">
    <name type="scientific">Suillus subaureus</name>
    <dbReference type="NCBI Taxonomy" id="48587"/>
    <lineage>
        <taxon>Eukaryota</taxon>
        <taxon>Fungi</taxon>
        <taxon>Dikarya</taxon>
        <taxon>Basidiomycota</taxon>
        <taxon>Agaricomycotina</taxon>
        <taxon>Agaricomycetes</taxon>
        <taxon>Agaricomycetidae</taxon>
        <taxon>Boletales</taxon>
        <taxon>Suillineae</taxon>
        <taxon>Suillaceae</taxon>
        <taxon>Suillus</taxon>
    </lineage>
</organism>
<protein>
    <submittedName>
        <fullName evidence="1">Uncharacterized protein</fullName>
    </submittedName>
</protein>
<dbReference type="RefSeq" id="XP_041195123.1">
    <property type="nucleotide sequence ID" value="XM_041329189.1"/>
</dbReference>
<proteinExistence type="predicted"/>
<sequence length="78" mass="8632">FITLLLFSSPHIPFSDSQKRAVLNWAKELGAANVPSIGVMKKCHNYLDELVGNPTQKMTSHAGDVFYINNITEAITKV</sequence>
<dbReference type="EMBL" id="JABBWG010000009">
    <property type="protein sequence ID" value="KAG1819588.1"/>
    <property type="molecule type" value="Genomic_DNA"/>
</dbReference>
<keyword evidence="2" id="KW-1185">Reference proteome</keyword>
<accession>A0A9P7EEI2</accession>
<name>A0A9P7EEI2_9AGAM</name>
<dbReference type="GeneID" id="64623206"/>
<gene>
    <name evidence="1" type="ORF">BJ212DRAFT_1208937</name>
</gene>
<feature type="non-terminal residue" evidence="1">
    <location>
        <position position="78"/>
    </location>
</feature>
<dbReference type="Proteomes" id="UP000807769">
    <property type="component" value="Unassembled WGS sequence"/>
</dbReference>
<reference evidence="1" key="1">
    <citation type="journal article" date="2020" name="New Phytol.">
        <title>Comparative genomics reveals dynamic genome evolution in host specialist ectomycorrhizal fungi.</title>
        <authorList>
            <person name="Lofgren L.A."/>
            <person name="Nguyen N.H."/>
            <person name="Vilgalys R."/>
            <person name="Ruytinx J."/>
            <person name="Liao H.L."/>
            <person name="Branco S."/>
            <person name="Kuo A."/>
            <person name="LaButti K."/>
            <person name="Lipzen A."/>
            <person name="Andreopoulos W."/>
            <person name="Pangilinan J."/>
            <person name="Riley R."/>
            <person name="Hundley H."/>
            <person name="Na H."/>
            <person name="Barry K."/>
            <person name="Grigoriev I.V."/>
            <person name="Stajich J.E."/>
            <person name="Kennedy P.G."/>
        </authorList>
    </citation>
    <scope>NUCLEOTIDE SEQUENCE</scope>
    <source>
        <strain evidence="1">MN1</strain>
    </source>
</reference>
<feature type="non-terminal residue" evidence="1">
    <location>
        <position position="1"/>
    </location>
</feature>
<dbReference type="AlphaFoldDB" id="A0A9P7EEI2"/>
<evidence type="ECO:0000313" key="2">
    <source>
        <dbReference type="Proteomes" id="UP000807769"/>
    </source>
</evidence>
<evidence type="ECO:0000313" key="1">
    <source>
        <dbReference type="EMBL" id="KAG1819588.1"/>
    </source>
</evidence>